<accession>A0A286TX94</accession>
<organism evidence="1 2">
    <name type="scientific">Candidatus Scalindua japonica</name>
    <dbReference type="NCBI Taxonomy" id="1284222"/>
    <lineage>
        <taxon>Bacteria</taxon>
        <taxon>Pseudomonadati</taxon>
        <taxon>Planctomycetota</taxon>
        <taxon>Candidatus Brocadiia</taxon>
        <taxon>Candidatus Brocadiales</taxon>
        <taxon>Candidatus Scalinduaceae</taxon>
        <taxon>Candidatus Scalindua</taxon>
    </lineage>
</organism>
<protein>
    <submittedName>
        <fullName evidence="1">Serine/threonine protein kinase</fullName>
    </submittedName>
</protein>
<dbReference type="AlphaFoldDB" id="A0A286TX94"/>
<comment type="caution">
    <text evidence="1">The sequence shown here is derived from an EMBL/GenBank/DDBJ whole genome shotgun (WGS) entry which is preliminary data.</text>
</comment>
<keyword evidence="1" id="KW-0808">Transferase</keyword>
<evidence type="ECO:0000313" key="1">
    <source>
        <dbReference type="EMBL" id="GAX60441.1"/>
    </source>
</evidence>
<keyword evidence="1" id="KW-0723">Serine/threonine-protein kinase</keyword>
<gene>
    <name evidence="1" type="ORF">SCALIN_C11_0052</name>
</gene>
<sequence length="140" mass="15874">MTSYHGPSRTVIIVHDGWTGNVFHYNAQIVGAKYVSRSSGRPDLTNSTETWIKLGNFKVMTIANYIEEYAELDKFKVDIGDEIWVLGTDIDLEGLEIVYSKIPQGLGFFSIPSTSSNIRMYRLVKSQNIENHTISHGFKR</sequence>
<dbReference type="Proteomes" id="UP000218542">
    <property type="component" value="Unassembled WGS sequence"/>
</dbReference>
<dbReference type="GO" id="GO:0004674">
    <property type="term" value="F:protein serine/threonine kinase activity"/>
    <property type="evidence" value="ECO:0007669"/>
    <property type="project" value="UniProtKB-KW"/>
</dbReference>
<reference evidence="2" key="1">
    <citation type="journal article" date="2017" name="Environ. Microbiol. Rep.">
        <title>Genetic Diversity of Marine Anaerobic Ammonium-Oxidizing Bacteria as Revealed by Genomic and Proteomic Analyses of 'Candidatus Scalindua japonica'.</title>
        <authorList>
            <person name="Oshiki M."/>
            <person name="Mizuto K."/>
            <person name="Kimura Z."/>
            <person name="Kindaichi T."/>
            <person name="Satoh H."/>
            <person name="Okabe S."/>
        </authorList>
    </citation>
    <scope>NUCLEOTIDE SEQUENCE [LARGE SCALE GENOMIC DNA]</scope>
    <source>
        <strain evidence="2">husup-a2</strain>
    </source>
</reference>
<evidence type="ECO:0000313" key="2">
    <source>
        <dbReference type="Proteomes" id="UP000218542"/>
    </source>
</evidence>
<keyword evidence="2" id="KW-1185">Reference proteome</keyword>
<name>A0A286TX94_9BACT</name>
<proteinExistence type="predicted"/>
<keyword evidence="1" id="KW-0418">Kinase</keyword>
<dbReference type="EMBL" id="BAOS01000011">
    <property type="protein sequence ID" value="GAX60441.1"/>
    <property type="molecule type" value="Genomic_DNA"/>
</dbReference>